<dbReference type="InterPro" id="IPR008927">
    <property type="entry name" value="6-PGluconate_DH-like_C_sf"/>
</dbReference>
<keyword evidence="6" id="KW-1185">Reference proteome</keyword>
<dbReference type="Proteomes" id="UP001199919">
    <property type="component" value="Unassembled WGS sequence"/>
</dbReference>
<dbReference type="InterPro" id="IPR036291">
    <property type="entry name" value="NAD(P)-bd_dom_sf"/>
</dbReference>
<reference evidence="5 6" key="1">
    <citation type="submission" date="2021-12" db="EMBL/GenBank/DDBJ databases">
        <title>Mucilaginibacter roseus genome.</title>
        <authorList>
            <person name="Ferreira J.R."/>
            <person name="Newman J.D."/>
        </authorList>
    </citation>
    <scope>NUCLEOTIDE SEQUENCE [LARGE SCALE GENOMIC DNA]</scope>
    <source>
        <strain evidence="5 6">LMG 28454</strain>
    </source>
</reference>
<accession>A0ABS8U4V7</accession>
<evidence type="ECO:0000259" key="3">
    <source>
        <dbReference type="Pfam" id="PF01232"/>
    </source>
</evidence>
<keyword evidence="1 5" id="KW-0560">Oxidoreductase</keyword>
<feature type="domain" description="Mannitol dehydrogenase N-terminal" evidence="3">
    <location>
        <begin position="28"/>
        <end position="265"/>
    </location>
</feature>
<dbReference type="Gene3D" id="3.40.50.720">
    <property type="entry name" value="NAD(P)-binding Rossmann-like Domain"/>
    <property type="match status" value="1"/>
</dbReference>
<dbReference type="Pfam" id="PF08125">
    <property type="entry name" value="Mannitol_dh_C"/>
    <property type="match status" value="1"/>
</dbReference>
<dbReference type="GO" id="GO:0009026">
    <property type="term" value="F:tagaturonate reductase activity"/>
    <property type="evidence" value="ECO:0007669"/>
    <property type="project" value="UniProtKB-EC"/>
</dbReference>
<protein>
    <submittedName>
        <fullName evidence="5">Tagaturonate reductase</fullName>
        <ecNumber evidence="5">1.1.1.58</ecNumber>
    </submittedName>
</protein>
<dbReference type="PANTHER" id="PTHR30524">
    <property type="entry name" value="MANNITOL-1-PHOSPHATE 5-DEHYDROGENASE"/>
    <property type="match status" value="1"/>
</dbReference>
<evidence type="ECO:0000259" key="4">
    <source>
        <dbReference type="Pfam" id="PF08125"/>
    </source>
</evidence>
<evidence type="ECO:0000313" key="5">
    <source>
        <dbReference type="EMBL" id="MCD8742131.1"/>
    </source>
</evidence>
<dbReference type="EC" id="1.1.1.58" evidence="5"/>
<dbReference type="InterPro" id="IPR013328">
    <property type="entry name" value="6PGD_dom2"/>
</dbReference>
<organism evidence="5 6">
    <name type="scientific">Mucilaginibacter roseus</name>
    <dbReference type="NCBI Taxonomy" id="1528868"/>
    <lineage>
        <taxon>Bacteria</taxon>
        <taxon>Pseudomonadati</taxon>
        <taxon>Bacteroidota</taxon>
        <taxon>Sphingobacteriia</taxon>
        <taxon>Sphingobacteriales</taxon>
        <taxon>Sphingobacteriaceae</taxon>
        <taxon>Mucilaginibacter</taxon>
    </lineage>
</organism>
<proteinExistence type="predicted"/>
<comment type="caution">
    <text evidence="5">The sequence shown here is derived from an EMBL/GenBank/DDBJ whole genome shotgun (WGS) entry which is preliminary data.</text>
</comment>
<dbReference type="Pfam" id="PF01232">
    <property type="entry name" value="Mannitol_dh"/>
    <property type="match status" value="1"/>
</dbReference>
<dbReference type="SUPFAM" id="SSF51735">
    <property type="entry name" value="NAD(P)-binding Rossmann-fold domains"/>
    <property type="match status" value="1"/>
</dbReference>
<evidence type="ECO:0000256" key="2">
    <source>
        <dbReference type="ARBA" id="ARBA00023027"/>
    </source>
</evidence>
<dbReference type="PANTHER" id="PTHR30524:SF0">
    <property type="entry name" value="ALTRONATE OXIDOREDUCTASE-RELATED"/>
    <property type="match status" value="1"/>
</dbReference>
<dbReference type="RefSeq" id="WP_232178690.1">
    <property type="nucleotide sequence ID" value="NZ_JAJPWV010000005.1"/>
</dbReference>
<gene>
    <name evidence="5" type="ORF">LT679_16085</name>
</gene>
<sequence>MKLSNKTLQQIGGGIELPTDHYTELPVKVLQFGTGVLLRGLPDYFIDKANKKGIFNGRVVVIKSTVANKTDAFAEQDNLYTVWVKGIKDQHPVDELSVNSSISNVLAANGQWQNILKEADNTELKVVISNTTEVGIQLVNEDIHQNPPASFPAKLLAVLYRRYQTFNGSSDSGLVIIPTELLPDNATILKSILLELSRYNKLETEFERWVNEHNSFCNSLVDRIVPGKPDDAEVQRFEEVNGYTDDLLIVAEPYTLWAIEGDERVKAILSFAQADEGVVVVPDIEIYRELKLRLLNGTHTLTCAMAILLNFDYVNQATGNEVFTNFMNNVLADIRFAMPYKTDDATAQAFSAKVVDRFRNPYIKHLWMNIAQQYTTKISTRVIPVMHQHFKQTQEVPQNIAKGLAAYLYLMSKIVEQDSKYYLAINGLNHLYSDEKAGVLLSIYNSVPLHKIAEDVFTSDELWGGGKPNYPALINEVQKYFDEIIAGKVII</sequence>
<dbReference type="InterPro" id="IPR013118">
    <property type="entry name" value="Mannitol_DH_C"/>
</dbReference>
<dbReference type="SUPFAM" id="SSF48179">
    <property type="entry name" value="6-phosphogluconate dehydrogenase C-terminal domain-like"/>
    <property type="match status" value="1"/>
</dbReference>
<feature type="domain" description="Mannitol dehydrogenase C-terminal" evidence="4">
    <location>
        <begin position="283"/>
        <end position="412"/>
    </location>
</feature>
<dbReference type="Gene3D" id="1.10.1040.10">
    <property type="entry name" value="N-(1-d-carboxylethyl)-l-norvaline Dehydrogenase, domain 2"/>
    <property type="match status" value="1"/>
</dbReference>
<dbReference type="InterPro" id="IPR013131">
    <property type="entry name" value="Mannitol_DH_N"/>
</dbReference>
<dbReference type="NCBIfam" id="NF002969">
    <property type="entry name" value="PRK03643.1"/>
    <property type="match status" value="1"/>
</dbReference>
<dbReference type="EMBL" id="JAJPWV010000005">
    <property type="protein sequence ID" value="MCD8742131.1"/>
    <property type="molecule type" value="Genomic_DNA"/>
</dbReference>
<evidence type="ECO:0000256" key="1">
    <source>
        <dbReference type="ARBA" id="ARBA00023002"/>
    </source>
</evidence>
<name>A0ABS8U4V7_9SPHI</name>
<evidence type="ECO:0000313" key="6">
    <source>
        <dbReference type="Proteomes" id="UP001199919"/>
    </source>
</evidence>
<keyword evidence="2" id="KW-0520">NAD</keyword>